<name>A0ABD0QK89_CIRMR</name>
<reference evidence="1 2" key="1">
    <citation type="submission" date="2024-05" db="EMBL/GenBank/DDBJ databases">
        <title>Genome sequencing and assembly of Indian major carp, Cirrhinus mrigala (Hamilton, 1822).</title>
        <authorList>
            <person name="Mohindra V."/>
            <person name="Chowdhury L.M."/>
            <person name="Lal K."/>
            <person name="Jena J.K."/>
        </authorList>
    </citation>
    <scope>NUCLEOTIDE SEQUENCE [LARGE SCALE GENOMIC DNA]</scope>
    <source>
        <strain evidence="1">CM1030</strain>
        <tissue evidence="1">Blood</tissue>
    </source>
</reference>
<dbReference type="InterPro" id="IPR016187">
    <property type="entry name" value="CTDL_fold"/>
</dbReference>
<dbReference type="SUPFAM" id="SSF56436">
    <property type="entry name" value="C-type lectin-like"/>
    <property type="match status" value="1"/>
</dbReference>
<dbReference type="AlphaFoldDB" id="A0ABD0QK89"/>
<feature type="non-terminal residue" evidence="1">
    <location>
        <position position="1"/>
    </location>
</feature>
<evidence type="ECO:0000313" key="2">
    <source>
        <dbReference type="Proteomes" id="UP001529510"/>
    </source>
</evidence>
<gene>
    <name evidence="1" type="ORF">M9458_018125</name>
</gene>
<organism evidence="1 2">
    <name type="scientific">Cirrhinus mrigala</name>
    <name type="common">Mrigala</name>
    <dbReference type="NCBI Taxonomy" id="683832"/>
    <lineage>
        <taxon>Eukaryota</taxon>
        <taxon>Metazoa</taxon>
        <taxon>Chordata</taxon>
        <taxon>Craniata</taxon>
        <taxon>Vertebrata</taxon>
        <taxon>Euteleostomi</taxon>
        <taxon>Actinopterygii</taxon>
        <taxon>Neopterygii</taxon>
        <taxon>Teleostei</taxon>
        <taxon>Ostariophysi</taxon>
        <taxon>Cypriniformes</taxon>
        <taxon>Cyprinidae</taxon>
        <taxon>Labeoninae</taxon>
        <taxon>Labeonini</taxon>
        <taxon>Cirrhinus</taxon>
    </lineage>
</organism>
<comment type="caution">
    <text evidence="1">The sequence shown here is derived from an EMBL/GenBank/DDBJ whole genome shotgun (WGS) entry which is preliminary data.</text>
</comment>
<keyword evidence="2" id="KW-1185">Reference proteome</keyword>
<dbReference type="Proteomes" id="UP001529510">
    <property type="component" value="Unassembled WGS sequence"/>
</dbReference>
<sequence length="78" mass="8946">SNLLIHKDAVYHLVNTSFTFDQALRYCHGQSSTLTTSEVKEDENGARELLIKSNLKSPIWFETDKKQKPTSRLALPRQ</sequence>
<dbReference type="EMBL" id="JAMKFB020000008">
    <property type="protein sequence ID" value="KAL0186455.1"/>
    <property type="molecule type" value="Genomic_DNA"/>
</dbReference>
<proteinExistence type="predicted"/>
<accession>A0ABD0QK89</accession>
<feature type="non-terminal residue" evidence="1">
    <location>
        <position position="78"/>
    </location>
</feature>
<protein>
    <submittedName>
        <fullName evidence="1">Uncharacterized protein</fullName>
    </submittedName>
</protein>
<evidence type="ECO:0000313" key="1">
    <source>
        <dbReference type="EMBL" id="KAL0186455.1"/>
    </source>
</evidence>